<dbReference type="STRING" id="29495.EA26_18645"/>
<proteinExistence type="predicted"/>
<reference evidence="1 2" key="1">
    <citation type="submission" date="2014-04" db="EMBL/GenBank/DDBJ databases">
        <title>Genome sequencing of Vibrio navarrensis strains.</title>
        <authorList>
            <person name="Gladney L.M."/>
            <person name="Katz L.S."/>
            <person name="Marino-Ramirez L."/>
            <person name="Jordan I.K."/>
        </authorList>
    </citation>
    <scope>NUCLEOTIDE SEQUENCE [LARGE SCALE GENOMIC DNA]</scope>
    <source>
        <strain evidence="1 2">ATCC 51183</strain>
    </source>
</reference>
<organism evidence="1 2">
    <name type="scientific">Vibrio navarrensis</name>
    <dbReference type="NCBI Taxonomy" id="29495"/>
    <lineage>
        <taxon>Bacteria</taxon>
        <taxon>Pseudomonadati</taxon>
        <taxon>Pseudomonadota</taxon>
        <taxon>Gammaproteobacteria</taxon>
        <taxon>Vibrionales</taxon>
        <taxon>Vibrionaceae</taxon>
        <taxon>Vibrio</taxon>
    </lineage>
</organism>
<evidence type="ECO:0000313" key="2">
    <source>
        <dbReference type="Proteomes" id="UP000029994"/>
    </source>
</evidence>
<dbReference type="AlphaFoldDB" id="A0A099MFK6"/>
<keyword evidence="2" id="KW-1185">Reference proteome</keyword>
<dbReference type="Proteomes" id="UP000029994">
    <property type="component" value="Unassembled WGS sequence"/>
</dbReference>
<evidence type="ECO:0000313" key="1">
    <source>
        <dbReference type="EMBL" id="KGK09234.1"/>
    </source>
</evidence>
<gene>
    <name evidence="1" type="ORF">EA26_18645</name>
</gene>
<sequence length="73" mass="8127">MIQSCDEKLVAPIVPFRPMGENDDVTVFWIAIKQIVQLLSLCHDISLRGMVKSLNLHSALPIVCSSVVVEYNT</sequence>
<protein>
    <submittedName>
        <fullName evidence="1">Uncharacterized protein</fullName>
    </submittedName>
</protein>
<dbReference type="EMBL" id="JMCG01000002">
    <property type="protein sequence ID" value="KGK09234.1"/>
    <property type="molecule type" value="Genomic_DNA"/>
</dbReference>
<accession>A0A099MFK6</accession>
<comment type="caution">
    <text evidence="1">The sequence shown here is derived from an EMBL/GenBank/DDBJ whole genome shotgun (WGS) entry which is preliminary data.</text>
</comment>
<name>A0A099MFK6_9VIBR</name>